<dbReference type="RefSeq" id="WP_131566063.1">
    <property type="nucleotide sequence ID" value="NZ_JAINFK010000003.1"/>
</dbReference>
<dbReference type="InterPro" id="IPR037523">
    <property type="entry name" value="VOC_core"/>
</dbReference>
<dbReference type="PROSITE" id="PS51819">
    <property type="entry name" value="VOC"/>
    <property type="match status" value="1"/>
</dbReference>
<dbReference type="PANTHER" id="PTHR36437:SF2">
    <property type="entry name" value="GLYOXALASE_BLEOMYCIN RESISTANCE PROTEIN_DIOXYGENASE"/>
    <property type="match status" value="1"/>
</dbReference>
<comment type="caution">
    <text evidence="2">The sequence shown here is derived from an EMBL/GenBank/DDBJ whole genome shotgun (WGS) entry which is preliminary data.</text>
</comment>
<reference evidence="2 3" key="1">
    <citation type="journal article" date="2015" name="Antonie Van Leeuwenhoek">
        <title>Oricola cellulosilytica gen. nov., sp. nov., a cellulose-degrading bacterium of the family Phyllobacteriaceae isolated from surface seashore water, and emended descriptions of Mesorhizobium loti and Phyllobacterium myrsinacearum.</title>
        <authorList>
            <person name="Hameed A."/>
            <person name="Shahina M."/>
            <person name="Lai W.A."/>
            <person name="Lin S.Y."/>
            <person name="Young L.S."/>
            <person name="Liu Y.C."/>
            <person name="Hsu Y.H."/>
            <person name="Young C.C."/>
        </authorList>
    </citation>
    <scope>NUCLEOTIDE SEQUENCE [LARGE SCALE GENOMIC DNA]</scope>
    <source>
        <strain evidence="2 3">KCTC 52183</strain>
    </source>
</reference>
<evidence type="ECO:0000259" key="1">
    <source>
        <dbReference type="PROSITE" id="PS51819"/>
    </source>
</evidence>
<dbReference type="InterPro" id="IPR029068">
    <property type="entry name" value="Glyas_Bleomycin-R_OHBP_Dase"/>
</dbReference>
<dbReference type="Pfam" id="PF00903">
    <property type="entry name" value="Glyoxalase"/>
    <property type="match status" value="1"/>
</dbReference>
<dbReference type="InterPro" id="IPR004360">
    <property type="entry name" value="Glyas_Fos-R_dOase_dom"/>
</dbReference>
<gene>
    <name evidence="2" type="ORF">E0D97_04850</name>
</gene>
<feature type="domain" description="VOC" evidence="1">
    <location>
        <begin position="1"/>
        <end position="121"/>
    </location>
</feature>
<name>A0A4R0PBQ8_9HYPH</name>
<organism evidence="2 3">
    <name type="scientific">Oricola cellulosilytica</name>
    <dbReference type="NCBI Taxonomy" id="1429082"/>
    <lineage>
        <taxon>Bacteria</taxon>
        <taxon>Pseudomonadati</taxon>
        <taxon>Pseudomonadota</taxon>
        <taxon>Alphaproteobacteria</taxon>
        <taxon>Hyphomicrobiales</taxon>
        <taxon>Ahrensiaceae</taxon>
        <taxon>Oricola</taxon>
    </lineage>
</organism>
<evidence type="ECO:0000313" key="3">
    <source>
        <dbReference type="Proteomes" id="UP000291301"/>
    </source>
</evidence>
<proteinExistence type="predicted"/>
<dbReference type="Gene3D" id="3.10.180.10">
    <property type="entry name" value="2,3-Dihydroxybiphenyl 1,2-Dioxygenase, domain 1"/>
    <property type="match status" value="1"/>
</dbReference>
<evidence type="ECO:0000313" key="2">
    <source>
        <dbReference type="EMBL" id="TCD14890.1"/>
    </source>
</evidence>
<protein>
    <submittedName>
        <fullName evidence="2">Glyoxalase</fullName>
    </submittedName>
</protein>
<dbReference type="AlphaFoldDB" id="A0A4R0PBQ8"/>
<accession>A0A4R0PBQ8</accession>
<dbReference type="Proteomes" id="UP000291301">
    <property type="component" value="Unassembled WGS sequence"/>
</dbReference>
<dbReference type="PANTHER" id="PTHR36437">
    <property type="entry name" value="GLYOXALASE/BLEOMYCIN RESISTANCE PROTEIN/DIOXYGENASE"/>
    <property type="match status" value="1"/>
</dbReference>
<keyword evidence="3" id="KW-1185">Reference proteome</keyword>
<dbReference type="OrthoDB" id="9796521at2"/>
<dbReference type="EMBL" id="SJST01000002">
    <property type="protein sequence ID" value="TCD14890.1"/>
    <property type="molecule type" value="Genomic_DNA"/>
</dbReference>
<sequence length="121" mass="13504">MITHISFDSIPATDVQRARDFYVEKLGLAVGTDAPFGETRWIMLEIPGARTQIHLDHVAAMPEADKPALVLIDDDVAGTVKRLRDRNVEVIREPGPAEWDAQTTYSLFRDSEGNMILLASR</sequence>
<dbReference type="SUPFAM" id="SSF54593">
    <property type="entry name" value="Glyoxalase/Bleomycin resistance protein/Dihydroxybiphenyl dioxygenase"/>
    <property type="match status" value="1"/>
</dbReference>